<sequence>MLGSMHLSMDVNQKPIHYLSRGGYKMVFINKDEKVTKSMSMAPRNFEQVNDLSACLLSVNQPTSQLANQPTNQPASQPASHGARIILVANNCQ</sequence>
<evidence type="ECO:0000313" key="2">
    <source>
        <dbReference type="Proteomes" id="UP000092445"/>
    </source>
</evidence>
<proteinExistence type="predicted"/>
<reference evidence="1" key="2">
    <citation type="submission" date="2020-05" db="UniProtKB">
        <authorList>
            <consortium name="EnsemblMetazoa"/>
        </authorList>
    </citation>
    <scope>IDENTIFICATION</scope>
    <source>
        <strain evidence="1">IAEA</strain>
    </source>
</reference>
<dbReference type="AlphaFoldDB" id="A0A1B0AHE6"/>
<dbReference type="VEuPathDB" id="VectorBase:GPAI045852"/>
<dbReference type="EnsemblMetazoa" id="GPAI045852-RA">
    <property type="protein sequence ID" value="GPAI045852-PA"/>
    <property type="gene ID" value="GPAI045852"/>
</dbReference>
<name>A0A1B0AHE6_GLOPL</name>
<evidence type="ECO:0000313" key="1">
    <source>
        <dbReference type="EnsemblMetazoa" id="GPAI045852-PA"/>
    </source>
</evidence>
<reference evidence="2" key="1">
    <citation type="submission" date="2014-03" db="EMBL/GenBank/DDBJ databases">
        <authorList>
            <person name="Aksoy S."/>
            <person name="Warren W."/>
            <person name="Wilson R.K."/>
        </authorList>
    </citation>
    <scope>NUCLEOTIDE SEQUENCE [LARGE SCALE GENOMIC DNA]</scope>
    <source>
        <strain evidence="2">IAEA</strain>
    </source>
</reference>
<accession>A0A1B0AHE6</accession>
<protein>
    <submittedName>
        <fullName evidence="1">Uncharacterized protein</fullName>
    </submittedName>
</protein>
<organism evidence="1 2">
    <name type="scientific">Glossina pallidipes</name>
    <name type="common">Tsetse fly</name>
    <dbReference type="NCBI Taxonomy" id="7398"/>
    <lineage>
        <taxon>Eukaryota</taxon>
        <taxon>Metazoa</taxon>
        <taxon>Ecdysozoa</taxon>
        <taxon>Arthropoda</taxon>
        <taxon>Hexapoda</taxon>
        <taxon>Insecta</taxon>
        <taxon>Pterygota</taxon>
        <taxon>Neoptera</taxon>
        <taxon>Endopterygota</taxon>
        <taxon>Diptera</taxon>
        <taxon>Brachycera</taxon>
        <taxon>Muscomorpha</taxon>
        <taxon>Hippoboscoidea</taxon>
        <taxon>Glossinidae</taxon>
        <taxon>Glossina</taxon>
    </lineage>
</organism>
<dbReference type="Proteomes" id="UP000092445">
    <property type="component" value="Unassembled WGS sequence"/>
</dbReference>
<keyword evidence="2" id="KW-1185">Reference proteome</keyword>